<accession>A0A0M0KLZ1</accession>
<sequence>MADYNPKTNWLPDDPITEDDLNRIEKGIKDANDDINNHKLQTNNPHGVTKAQVGLGSVDNVRQASKQEFDAHKNDKANPHGVTKSQVGLGNVDNLKQATKEEFDAHKNNTNNPHDVTSEQVNLKTIGWAADTPYDQLPKGMTVTQIPTSSGYPLSNGTLITNNVSQFRCNQILLSHSQQASTRMLFRIYHQDAGWSEWKEVSATDGDYTNLRARATTKADVGLGNVENYGIATQAEAEAGTSNTKYMTPQRTKQAVDKGTAPLNQNITTVGTTLLNHIDNKNNPHGVTSHQVNRIATGWPANTPYDELPTGITVTQVPSNSGYPISIGTLITNNVTQHRCTQLFFHPSTLTRMWFRIYHGEHGWTSWAEIETTAGAQTKADQAETNAKNASLSRTGGTVTGTVNVEAGTPSPLRIKRTDSNANIAIEYQMGNLVRFLGFDEGGNLKVGSSQNLTGTGQGVALTNGDYLSLRARATTKTDVGLGNVENYGIATQAEAEAGTSNTKYMTPLRDRQAFNQYIGATTIGSLWTSSIARQIGSRGSDGAVHYILLCRTGIFSKTTGIISGSRASSGNNANGLFLVEASHSTSSSSSAQVIALQSQASGISLVTLTHSNQNYIALRFNRTQFQEYNAFFFRGDSTHLSQIKLVEEDEVSNVSTYDGGNARDVTILGSNGLSINGKVSENIVQQGSNANGEFIRYDSGLQICWGTPFSVETDVLINANDPNLWRSESNSWTYPAMFDDNYPITVVAAHNGLNRLAGPVGPTGGGNVSIRGYYLGRNPSGTITIRTIAIGRWK</sequence>
<name>A0A0M0KLZ1_ALKHA</name>
<dbReference type="AlphaFoldDB" id="A0A0M0KLZ1"/>
<feature type="compositionally biased region" description="Basic and acidic residues" evidence="1">
    <location>
        <begin position="27"/>
        <end position="37"/>
    </location>
</feature>
<dbReference type="RefSeq" id="WP_053431728.1">
    <property type="nucleotide sequence ID" value="NZ_LILD02000002.1"/>
</dbReference>
<comment type="caution">
    <text evidence="2">The sequence shown here is derived from an EMBL/GenBank/DDBJ whole genome shotgun (WGS) entry which is preliminary data.</text>
</comment>
<organism evidence="2">
    <name type="scientific">Halalkalibacterium halodurans</name>
    <name type="common">Bacillus halodurans</name>
    <dbReference type="NCBI Taxonomy" id="86665"/>
    <lineage>
        <taxon>Bacteria</taxon>
        <taxon>Bacillati</taxon>
        <taxon>Bacillota</taxon>
        <taxon>Bacilli</taxon>
        <taxon>Bacillales</taxon>
        <taxon>Bacillaceae</taxon>
        <taxon>Halalkalibacterium (ex Joshi et al. 2022)</taxon>
    </lineage>
</organism>
<feature type="region of interest" description="Disordered" evidence="1">
    <location>
        <begin position="27"/>
        <end position="49"/>
    </location>
</feature>
<evidence type="ECO:0000256" key="1">
    <source>
        <dbReference type="SAM" id="MobiDB-lite"/>
    </source>
</evidence>
<gene>
    <name evidence="2" type="ORF">AMD02_14255</name>
</gene>
<evidence type="ECO:0000313" key="2">
    <source>
        <dbReference type="EMBL" id="KOO39881.1"/>
    </source>
</evidence>
<proteinExistence type="predicted"/>
<reference evidence="2" key="1">
    <citation type="submission" date="2015-08" db="EMBL/GenBank/DDBJ databases">
        <title>Complete DNA Sequence of Pseudomonas syringae pv. actinidiae, the Causal Agent of Kiwifruit Canker Disease.</title>
        <authorList>
            <person name="Rikkerink E.H.A."/>
            <person name="Fineran P.C."/>
        </authorList>
    </citation>
    <scope>NUCLEOTIDE SEQUENCE</scope>
    <source>
        <strain evidence="2">DSM 13666</strain>
    </source>
</reference>
<feature type="region of interest" description="Disordered" evidence="1">
    <location>
        <begin position="70"/>
        <end position="90"/>
    </location>
</feature>
<dbReference type="EMBL" id="LILD01000001">
    <property type="protein sequence ID" value="KOO39881.1"/>
    <property type="molecule type" value="Genomic_DNA"/>
</dbReference>
<protein>
    <submittedName>
        <fullName evidence="2">Uncharacterized protein</fullName>
    </submittedName>
</protein>
<dbReference type="PATRIC" id="fig|136160.3.peg.3314"/>